<feature type="transmembrane region" description="Helical" evidence="1">
    <location>
        <begin position="79"/>
        <end position="98"/>
    </location>
</feature>
<feature type="transmembrane region" description="Helical" evidence="1">
    <location>
        <begin position="104"/>
        <end position="123"/>
    </location>
</feature>
<evidence type="ECO:0008006" key="4">
    <source>
        <dbReference type="Google" id="ProtNLM"/>
    </source>
</evidence>
<reference evidence="2 3" key="1">
    <citation type="journal article" date="2017" name="ISME J.">
        <title>Potential for microbial H2 and metal transformations associated with novel bacteria and archaea in deep terrestrial subsurface sediments.</title>
        <authorList>
            <person name="Hernsdorf A.W."/>
            <person name="Amano Y."/>
            <person name="Miyakawa K."/>
            <person name="Ise K."/>
            <person name="Suzuki Y."/>
            <person name="Anantharaman K."/>
            <person name="Probst A."/>
            <person name="Burstein D."/>
            <person name="Thomas B.C."/>
            <person name="Banfield J.F."/>
        </authorList>
    </citation>
    <scope>NUCLEOTIDE SEQUENCE [LARGE SCALE GENOMIC DNA]</scope>
    <source>
        <strain evidence="2">HGW-Falkowbacteria-2</strain>
    </source>
</reference>
<feature type="transmembrane region" description="Helical" evidence="1">
    <location>
        <begin position="7"/>
        <end position="31"/>
    </location>
</feature>
<dbReference type="AlphaFoldDB" id="A0A2N2E389"/>
<gene>
    <name evidence="2" type="ORF">CVU83_00490</name>
</gene>
<comment type="caution">
    <text evidence="2">The sequence shown here is derived from an EMBL/GenBank/DDBJ whole genome shotgun (WGS) entry which is preliminary data.</text>
</comment>
<feature type="transmembrane region" description="Helical" evidence="1">
    <location>
        <begin position="135"/>
        <end position="156"/>
    </location>
</feature>
<keyword evidence="1" id="KW-0812">Transmembrane</keyword>
<keyword evidence="1" id="KW-0472">Membrane</keyword>
<protein>
    <recommendedName>
        <fullName evidence="4">VIT family protein</fullName>
    </recommendedName>
</protein>
<evidence type="ECO:0000256" key="1">
    <source>
        <dbReference type="SAM" id="Phobius"/>
    </source>
</evidence>
<name>A0A2N2E389_9BACT</name>
<evidence type="ECO:0000313" key="2">
    <source>
        <dbReference type="EMBL" id="PKM89195.1"/>
    </source>
</evidence>
<feature type="transmembrane region" description="Helical" evidence="1">
    <location>
        <begin position="37"/>
        <end position="58"/>
    </location>
</feature>
<organism evidence="2 3">
    <name type="scientific">Candidatus Falkowbacteria bacterium HGW-Falkowbacteria-2</name>
    <dbReference type="NCBI Taxonomy" id="2013769"/>
    <lineage>
        <taxon>Bacteria</taxon>
        <taxon>Candidatus Falkowiibacteriota</taxon>
    </lineage>
</organism>
<proteinExistence type="predicted"/>
<keyword evidence="1" id="KW-1133">Transmembrane helix</keyword>
<sequence length="160" mass="17108">MILSKTLASGLGFGVTSAVITTLGLMIGLNASTGSKMVVIGGILTIAIADSLSDALGVHVSKETEVGIKQREVWEATGFTFIFKFLFALTFLIPIFLLPLQTAIIVNVVWGLSVLSLLTFRLARSENQSRFESLAEHLGVAIAVLIATNYLGSLIARHFN</sequence>
<dbReference type="EMBL" id="PHAH01000004">
    <property type="protein sequence ID" value="PKM89195.1"/>
    <property type="molecule type" value="Genomic_DNA"/>
</dbReference>
<accession>A0A2N2E389</accession>
<dbReference type="Proteomes" id="UP000233325">
    <property type="component" value="Unassembled WGS sequence"/>
</dbReference>
<evidence type="ECO:0000313" key="3">
    <source>
        <dbReference type="Proteomes" id="UP000233325"/>
    </source>
</evidence>